<dbReference type="SUPFAM" id="SSF88659">
    <property type="entry name" value="Sigma3 and sigma4 domains of RNA polymerase sigma factors"/>
    <property type="match status" value="1"/>
</dbReference>
<evidence type="ECO:0000256" key="3">
    <source>
        <dbReference type="ARBA" id="ARBA00023082"/>
    </source>
</evidence>
<evidence type="ECO:0000256" key="1">
    <source>
        <dbReference type="ARBA" id="ARBA00010641"/>
    </source>
</evidence>
<evidence type="ECO:0000256" key="2">
    <source>
        <dbReference type="ARBA" id="ARBA00023015"/>
    </source>
</evidence>
<gene>
    <name evidence="6" type="ORF">SAMN04489732_12017</name>
</gene>
<feature type="domain" description="RNA polymerase sigma factor 70 region 4 type 2" evidence="5">
    <location>
        <begin position="100"/>
        <end position="149"/>
    </location>
</feature>
<dbReference type="AlphaFoldDB" id="A0A1H8YJH3"/>
<keyword evidence="3" id="KW-0731">Sigma factor</keyword>
<dbReference type="Gene3D" id="1.10.10.10">
    <property type="entry name" value="Winged helix-like DNA-binding domain superfamily/Winged helix DNA-binding domain"/>
    <property type="match status" value="1"/>
</dbReference>
<keyword evidence="7" id="KW-1185">Reference proteome</keyword>
<comment type="similarity">
    <text evidence="1">Belongs to the sigma-70 factor family. ECF subfamily.</text>
</comment>
<organism evidence="6 7">
    <name type="scientific">Amycolatopsis saalfeldensis</name>
    <dbReference type="NCBI Taxonomy" id="394193"/>
    <lineage>
        <taxon>Bacteria</taxon>
        <taxon>Bacillati</taxon>
        <taxon>Actinomycetota</taxon>
        <taxon>Actinomycetes</taxon>
        <taxon>Pseudonocardiales</taxon>
        <taxon>Pseudonocardiaceae</taxon>
        <taxon>Amycolatopsis</taxon>
    </lineage>
</organism>
<reference evidence="6 7" key="1">
    <citation type="submission" date="2016-10" db="EMBL/GenBank/DDBJ databases">
        <authorList>
            <person name="de Groot N.N."/>
        </authorList>
    </citation>
    <scope>NUCLEOTIDE SEQUENCE [LARGE SCALE GENOMIC DNA]</scope>
    <source>
        <strain evidence="6 7">DSM 44993</strain>
    </source>
</reference>
<evidence type="ECO:0000313" key="7">
    <source>
        <dbReference type="Proteomes" id="UP000198582"/>
    </source>
</evidence>
<sequence>MHLRSIPEWLSEADVAGRMVTLAYRVAHSTGRSRRECKRLWDGLVPAFAEAARAGSAKAGPGWADPGRRARSQLLTALRAELAPRVERGVLSAALQDAVLLDELALLPPRQRFALWAAAVSHQDIADISAATGWTPGQVSRLLQAALRTVAIHARI</sequence>
<evidence type="ECO:0000256" key="4">
    <source>
        <dbReference type="ARBA" id="ARBA00023163"/>
    </source>
</evidence>
<proteinExistence type="inferred from homology"/>
<keyword evidence="2" id="KW-0805">Transcription regulation</keyword>
<dbReference type="InterPro" id="IPR013249">
    <property type="entry name" value="RNA_pol_sigma70_r4_t2"/>
</dbReference>
<evidence type="ECO:0000259" key="5">
    <source>
        <dbReference type="Pfam" id="PF08281"/>
    </source>
</evidence>
<name>A0A1H8YJH3_9PSEU</name>
<dbReference type="InterPro" id="IPR036388">
    <property type="entry name" value="WH-like_DNA-bd_sf"/>
</dbReference>
<dbReference type="Pfam" id="PF08281">
    <property type="entry name" value="Sigma70_r4_2"/>
    <property type="match status" value="1"/>
</dbReference>
<evidence type="ECO:0000313" key="6">
    <source>
        <dbReference type="EMBL" id="SEP52354.1"/>
    </source>
</evidence>
<dbReference type="GO" id="GO:0006352">
    <property type="term" value="P:DNA-templated transcription initiation"/>
    <property type="evidence" value="ECO:0007669"/>
    <property type="project" value="InterPro"/>
</dbReference>
<dbReference type="GO" id="GO:0003677">
    <property type="term" value="F:DNA binding"/>
    <property type="evidence" value="ECO:0007669"/>
    <property type="project" value="InterPro"/>
</dbReference>
<dbReference type="Proteomes" id="UP000198582">
    <property type="component" value="Unassembled WGS sequence"/>
</dbReference>
<keyword evidence="4" id="KW-0804">Transcription</keyword>
<dbReference type="InterPro" id="IPR013324">
    <property type="entry name" value="RNA_pol_sigma_r3/r4-like"/>
</dbReference>
<protein>
    <submittedName>
        <fullName evidence="6">Sigma-70, region 4</fullName>
    </submittedName>
</protein>
<dbReference type="GO" id="GO:0016987">
    <property type="term" value="F:sigma factor activity"/>
    <property type="evidence" value="ECO:0007669"/>
    <property type="project" value="UniProtKB-KW"/>
</dbReference>
<dbReference type="EMBL" id="FOEF01000020">
    <property type="protein sequence ID" value="SEP52354.1"/>
    <property type="molecule type" value="Genomic_DNA"/>
</dbReference>
<accession>A0A1H8YJH3</accession>